<keyword evidence="3" id="KW-1185">Reference proteome</keyword>
<feature type="chain" id="PRO_5029484290" evidence="1">
    <location>
        <begin position="22"/>
        <end position="246"/>
    </location>
</feature>
<sequence>MKKLFLLLVLTPLLCIGQAKTKAKKSKIKVPKIEAVNKALTPTTALDISSGLKEALNKGVSEQVSKLTAIDGFYKNDLVKITMPEELQRVDATLRKLGMGNLVDDGIKSLNRAAEDAVKEATPIFVIAIKDINITDAKSILLGKENAATTYLQTATNKDLYAKFNPVVQESVGKVGADVLWPSIINKYNTIPFISKVNPDITDYVTKKAMDGVFKMIAVEEKNIREKLTSRNSDLLKSVFALQDKK</sequence>
<evidence type="ECO:0000313" key="2">
    <source>
        <dbReference type="EMBL" id="KAB1155691.1"/>
    </source>
</evidence>
<feature type="signal peptide" evidence="1">
    <location>
        <begin position="1"/>
        <end position="21"/>
    </location>
</feature>
<protein>
    <submittedName>
        <fullName evidence="2">DUF4197 domain-containing protein</fullName>
    </submittedName>
</protein>
<dbReference type="Proteomes" id="UP000490922">
    <property type="component" value="Unassembled WGS sequence"/>
</dbReference>
<organism evidence="2 3">
    <name type="scientific">Flavobacterium luteum</name>
    <dbReference type="NCBI Taxonomy" id="2026654"/>
    <lineage>
        <taxon>Bacteria</taxon>
        <taxon>Pseudomonadati</taxon>
        <taxon>Bacteroidota</taxon>
        <taxon>Flavobacteriia</taxon>
        <taxon>Flavobacteriales</taxon>
        <taxon>Flavobacteriaceae</taxon>
        <taxon>Flavobacterium</taxon>
    </lineage>
</organism>
<dbReference type="InterPro" id="IPR025245">
    <property type="entry name" value="DUF4197"/>
</dbReference>
<evidence type="ECO:0000313" key="3">
    <source>
        <dbReference type="Proteomes" id="UP000490922"/>
    </source>
</evidence>
<dbReference type="OrthoDB" id="5292580at2"/>
<accession>A0A7J5ADM6</accession>
<dbReference type="AlphaFoldDB" id="A0A7J5ADM6"/>
<keyword evidence="1" id="KW-0732">Signal</keyword>
<proteinExistence type="predicted"/>
<evidence type="ECO:0000256" key="1">
    <source>
        <dbReference type="SAM" id="SignalP"/>
    </source>
</evidence>
<dbReference type="Pfam" id="PF13852">
    <property type="entry name" value="DUF4197"/>
    <property type="match status" value="1"/>
</dbReference>
<reference evidence="2 3" key="1">
    <citation type="submission" date="2019-09" db="EMBL/GenBank/DDBJ databases">
        <title>Flavobacterium sp. nov., isolated from glacier ice.</title>
        <authorList>
            <person name="Liu Q."/>
        </authorList>
    </citation>
    <scope>NUCLEOTIDE SEQUENCE [LARGE SCALE GENOMIC DNA]</scope>
    <source>
        <strain evidence="2 3">NBRC 112527</strain>
    </source>
</reference>
<dbReference type="RefSeq" id="WP_151107521.1">
    <property type="nucleotide sequence ID" value="NZ_WAEM01000004.1"/>
</dbReference>
<name>A0A7J5ADM6_9FLAO</name>
<dbReference type="EMBL" id="WAEM01000004">
    <property type="protein sequence ID" value="KAB1155691.1"/>
    <property type="molecule type" value="Genomic_DNA"/>
</dbReference>
<gene>
    <name evidence="2" type="ORF">F6464_09205</name>
</gene>
<comment type="caution">
    <text evidence="2">The sequence shown here is derived from an EMBL/GenBank/DDBJ whole genome shotgun (WGS) entry which is preliminary data.</text>
</comment>